<organism evidence="1 2">
    <name type="scientific">Paenibacillus alginolyticus</name>
    <dbReference type="NCBI Taxonomy" id="59839"/>
    <lineage>
        <taxon>Bacteria</taxon>
        <taxon>Bacillati</taxon>
        <taxon>Bacillota</taxon>
        <taxon>Bacilli</taxon>
        <taxon>Bacillales</taxon>
        <taxon>Paenibacillaceae</taxon>
        <taxon>Paenibacillus</taxon>
    </lineage>
</organism>
<sequence>METFYLSKQDICKNYNWSNEKINKLIRLGHLNIITTTDRGIRITTESVEQYHQSETFILENYIPNLELLNMLGYTSLNTNIIQKLESTGYIDTLSLDYPINSFIKWVSKKSVHELFKKLEHDFITFEFVQNQYNLTEAELYLKIRIDKITTIKIRHTLYLKRDEINIQHALYELQAAKNRLYTKHTIMQTKNWSAKKVNQLIESGLLQVITEEQRELITSISLAKYCEFENKINQNYVSARQALLKYFGYSDEKSVTGLKLLYSLQEHGFLELKEFSDYKIKGSSLWVTKDSLDRFLNTLKNDFTESKALMKELNWKKHQYDHRLKHDGWFFLRIKGLTYIHNSSLSKYRVKSYRIHEALDILGIPRRKTIKLYYHQIFNMSEGYGHGKKYIPETEVNRIKLEIENYRNLYYTTSEVLDILGVASISEHICKQINYIPCPYIARSFAGGSRLLFEKESVHEYHEKTKYHRLNEKLNQVNGAELVFSTPTDYLKYHISEYSCEPCHAKTKILVMQFAAKKLTLSKASPSTKEAMAKELIIFVHTLFDLMPKKEIFQLTTNEFKVLMQSDSRFSIKKNMYEFVKHTKNTHLCKIELKEIEKPKEIRRDNQKELYDFEQFISLYKYATDIALHRVNAIASARYASTWLYVLMHLSNAWRHSDVMATPPIFPEAIGINNMNWFLNNQLTLPQGQTIINQLFNFELIISKTGMKRHFFCNKDLVLPISTAMVICEFYRRKTNREYLIDFDSKNNRVPESALAKFFEQDESFYNGQLKFSSLKMNRSLMTHLFYSIQLREGKGNSAFELVQKLRNHVTDITKEYILNDEEKLSEVSKNLFDRGEFGYIFDQLLDVLDVDKPSRSLQERTNAIVKLKQRFLPHQVESFSDFLDTMELDKKTIIMQIHQFTKEEAFEYIRKIYLGGLPSKMEHIQCFSHPKCHRPSAEYKCNSCPYAIPNIYALTALSNDIRYRVEKYHSMSKTGAKQREYVLLQRSMDLLLQALDEFDEAFVWSFIPGGENFIEEQLNTIEEVSCL</sequence>
<accession>A0ABT4GEC4</accession>
<keyword evidence="2" id="KW-1185">Reference proteome</keyword>
<proteinExistence type="predicted"/>
<reference evidence="1 2" key="1">
    <citation type="submission" date="2022-05" db="EMBL/GenBank/DDBJ databases">
        <title>Genome Sequencing of Bee-Associated Microbes.</title>
        <authorList>
            <person name="Dunlap C."/>
        </authorList>
    </citation>
    <scope>NUCLEOTIDE SEQUENCE [LARGE SCALE GENOMIC DNA]</scope>
    <source>
        <strain evidence="1 2">NRRL B-14421</strain>
    </source>
</reference>
<evidence type="ECO:0000313" key="1">
    <source>
        <dbReference type="EMBL" id="MCY9694546.1"/>
    </source>
</evidence>
<gene>
    <name evidence="1" type="ORF">M5X19_16765</name>
</gene>
<name>A0ABT4GEC4_9BACL</name>
<comment type="caution">
    <text evidence="1">The sequence shown here is derived from an EMBL/GenBank/DDBJ whole genome shotgun (WGS) entry which is preliminary data.</text>
</comment>
<evidence type="ECO:0000313" key="2">
    <source>
        <dbReference type="Proteomes" id="UP001527099"/>
    </source>
</evidence>
<evidence type="ECO:0008006" key="3">
    <source>
        <dbReference type="Google" id="ProtNLM"/>
    </source>
</evidence>
<dbReference type="RefSeq" id="WP_268616206.1">
    <property type="nucleotide sequence ID" value="NZ_JAMDMX010000049.1"/>
</dbReference>
<dbReference type="EMBL" id="JAMDMX010000049">
    <property type="protein sequence ID" value="MCY9694546.1"/>
    <property type="molecule type" value="Genomic_DNA"/>
</dbReference>
<dbReference type="Proteomes" id="UP001527099">
    <property type="component" value="Unassembled WGS sequence"/>
</dbReference>
<protein>
    <recommendedName>
        <fullName evidence="3">DNA-binding protein</fullName>
    </recommendedName>
</protein>